<dbReference type="EMBL" id="BSDY01000004">
    <property type="protein sequence ID" value="GLI55629.1"/>
    <property type="molecule type" value="Genomic_DNA"/>
</dbReference>
<dbReference type="AlphaFoldDB" id="A0A9W6GI51"/>
<dbReference type="SUPFAM" id="SSF53092">
    <property type="entry name" value="Creatinase/prolidase N-terminal domain"/>
    <property type="match status" value="1"/>
</dbReference>
<evidence type="ECO:0000256" key="4">
    <source>
        <dbReference type="ARBA" id="ARBA00012574"/>
    </source>
</evidence>
<dbReference type="PANTHER" id="PTHR43226">
    <property type="entry name" value="XAA-PRO AMINOPEPTIDASE 3"/>
    <property type="match status" value="1"/>
</dbReference>
<evidence type="ECO:0000313" key="10">
    <source>
        <dbReference type="EMBL" id="GLI55629.1"/>
    </source>
</evidence>
<dbReference type="Proteomes" id="UP001144471">
    <property type="component" value="Unassembled WGS sequence"/>
</dbReference>
<evidence type="ECO:0000313" key="11">
    <source>
        <dbReference type="Proteomes" id="UP001144471"/>
    </source>
</evidence>
<dbReference type="GO" id="GO:0005829">
    <property type="term" value="C:cytosol"/>
    <property type="evidence" value="ECO:0007669"/>
    <property type="project" value="TreeGrafter"/>
</dbReference>
<evidence type="ECO:0000256" key="6">
    <source>
        <dbReference type="ARBA" id="ARBA00022801"/>
    </source>
</evidence>
<dbReference type="SUPFAM" id="SSF55920">
    <property type="entry name" value="Creatinase/aminopeptidase"/>
    <property type="match status" value="1"/>
</dbReference>
<dbReference type="GO" id="GO:0006508">
    <property type="term" value="P:proteolysis"/>
    <property type="evidence" value="ECO:0007669"/>
    <property type="project" value="TreeGrafter"/>
</dbReference>
<evidence type="ECO:0000256" key="1">
    <source>
        <dbReference type="ARBA" id="ARBA00001424"/>
    </source>
</evidence>
<name>A0A9W6GI51_9FUSO</name>
<organism evidence="10 11">
    <name type="scientific">Propionigenium maris DSM 9537</name>
    <dbReference type="NCBI Taxonomy" id="1123000"/>
    <lineage>
        <taxon>Bacteria</taxon>
        <taxon>Fusobacteriati</taxon>
        <taxon>Fusobacteriota</taxon>
        <taxon>Fusobacteriia</taxon>
        <taxon>Fusobacteriales</taxon>
        <taxon>Fusobacteriaceae</taxon>
        <taxon>Propionigenium</taxon>
    </lineage>
</organism>
<dbReference type="InterPro" id="IPR036005">
    <property type="entry name" value="Creatinase/aminopeptidase-like"/>
</dbReference>
<dbReference type="InterPro" id="IPR000994">
    <property type="entry name" value="Pept_M24"/>
</dbReference>
<keyword evidence="7" id="KW-0464">Manganese</keyword>
<dbReference type="Gene3D" id="3.90.230.10">
    <property type="entry name" value="Creatinase/methionine aminopeptidase superfamily"/>
    <property type="match status" value="1"/>
</dbReference>
<evidence type="ECO:0000256" key="2">
    <source>
        <dbReference type="ARBA" id="ARBA00001936"/>
    </source>
</evidence>
<dbReference type="GO" id="GO:0070006">
    <property type="term" value="F:metalloaminopeptidase activity"/>
    <property type="evidence" value="ECO:0007669"/>
    <property type="project" value="InterPro"/>
</dbReference>
<comment type="cofactor">
    <cofactor evidence="2">
        <name>Mn(2+)</name>
        <dbReference type="ChEBI" id="CHEBI:29035"/>
    </cofactor>
</comment>
<dbReference type="InterPro" id="IPR052433">
    <property type="entry name" value="X-Pro_dipept-like"/>
</dbReference>
<feature type="domain" description="Aminopeptidase P N-terminal" evidence="9">
    <location>
        <begin position="2"/>
        <end position="133"/>
    </location>
</feature>
<dbReference type="InterPro" id="IPR007865">
    <property type="entry name" value="Aminopep_P_N"/>
</dbReference>
<dbReference type="InterPro" id="IPR029149">
    <property type="entry name" value="Creatin/AminoP/Spt16_N"/>
</dbReference>
<sequence>MFKRDTYMERRRKLREAVGEGLILICGNDESPMSYADNCYPFTQDSTFLYFYGIDRAGLFGVIDLDNNKEYIFGTDFTIDDTVWMGPLSFLREEAKKCGIEETGEISDLTALLSEAKSQGRRIHYTSQYRHLNIINLSKWLNLGVDEVNENISEELTYAVVNLRNVKTQEEIAELERATNVTREMHLAAMKYAKPGMKEHEVAAKVAEAAKKFNATHSFFTICTRNGQTLHNHNHSNTLQEGDLLLLDCGARLDNGYCGDMTSTMPVSGKFTEKQGDIYSLLMEMYDSAEAVLKAGITFKEVHLKVCRTLAAGMVDRGLMVGDIDEIVASGAHALFMPHGLGHMIGMDVHDMENFGEKIVGYNGEEKSTQFGLKSLRLGRELEVGFAFTVEPGIYFIPELIAKWKKDGTNAEFLNFDRIEEYLDFGGMRHEGDYIITEDGYRRLGDRMPKYIDEIEEVRREAFTN</sequence>
<accession>A0A9W6GI51</accession>
<evidence type="ECO:0000256" key="3">
    <source>
        <dbReference type="ARBA" id="ARBA00008766"/>
    </source>
</evidence>
<reference evidence="10" key="1">
    <citation type="submission" date="2022-12" db="EMBL/GenBank/DDBJ databases">
        <title>Reference genome sequencing for broad-spectrum identification of bacterial and archaeal isolates by mass spectrometry.</title>
        <authorList>
            <person name="Sekiguchi Y."/>
            <person name="Tourlousse D.M."/>
        </authorList>
    </citation>
    <scope>NUCLEOTIDE SEQUENCE</scope>
    <source>
        <strain evidence="10">10succ1</strain>
    </source>
</reference>
<comment type="caution">
    <text evidence="10">The sequence shown here is derived from an EMBL/GenBank/DDBJ whole genome shotgun (WGS) entry which is preliminary data.</text>
</comment>
<evidence type="ECO:0000256" key="5">
    <source>
        <dbReference type="ARBA" id="ARBA00022723"/>
    </source>
</evidence>
<evidence type="ECO:0000259" key="9">
    <source>
        <dbReference type="SMART" id="SM01011"/>
    </source>
</evidence>
<keyword evidence="5 8" id="KW-0479">Metal-binding</keyword>
<evidence type="ECO:0000256" key="7">
    <source>
        <dbReference type="ARBA" id="ARBA00023211"/>
    </source>
</evidence>
<proteinExistence type="inferred from homology"/>
<dbReference type="PANTHER" id="PTHR43226:SF4">
    <property type="entry name" value="XAA-PRO AMINOPEPTIDASE 3"/>
    <property type="match status" value="1"/>
</dbReference>
<comment type="catalytic activity">
    <reaction evidence="1">
        <text>Release of any N-terminal amino acid, including proline, that is linked to proline, even from a dipeptide or tripeptide.</text>
        <dbReference type="EC" id="3.4.11.9"/>
    </reaction>
</comment>
<evidence type="ECO:0000256" key="8">
    <source>
        <dbReference type="RuleBase" id="RU000590"/>
    </source>
</evidence>
<dbReference type="PROSITE" id="PS00491">
    <property type="entry name" value="PROLINE_PEPTIDASE"/>
    <property type="match status" value="1"/>
</dbReference>
<dbReference type="EC" id="3.4.11.9" evidence="4"/>
<keyword evidence="11" id="KW-1185">Reference proteome</keyword>
<dbReference type="SMART" id="SM01011">
    <property type="entry name" value="AMP_N"/>
    <property type="match status" value="1"/>
</dbReference>
<dbReference type="InterPro" id="IPR001131">
    <property type="entry name" value="Peptidase_M24B_aminopep-P_CS"/>
</dbReference>
<dbReference type="Pfam" id="PF05195">
    <property type="entry name" value="AMP_N"/>
    <property type="match status" value="1"/>
</dbReference>
<comment type="similarity">
    <text evidence="3 8">Belongs to the peptidase M24B family.</text>
</comment>
<dbReference type="Gene3D" id="3.40.350.10">
    <property type="entry name" value="Creatinase/prolidase N-terminal domain"/>
    <property type="match status" value="1"/>
</dbReference>
<protein>
    <recommendedName>
        <fullName evidence="4">Xaa-Pro aminopeptidase</fullName>
        <ecNumber evidence="4">3.4.11.9</ecNumber>
    </recommendedName>
</protein>
<dbReference type="GO" id="GO:0030145">
    <property type="term" value="F:manganese ion binding"/>
    <property type="evidence" value="ECO:0007669"/>
    <property type="project" value="InterPro"/>
</dbReference>
<keyword evidence="6" id="KW-0378">Hydrolase</keyword>
<gene>
    <name evidence="10" type="ORF">PM10SUCC1_11430</name>
</gene>
<dbReference type="Pfam" id="PF00557">
    <property type="entry name" value="Peptidase_M24"/>
    <property type="match status" value="1"/>
</dbReference>
<dbReference type="RefSeq" id="WP_281834219.1">
    <property type="nucleotide sequence ID" value="NZ_BSDY01000004.1"/>
</dbReference>